<protein>
    <submittedName>
        <fullName evidence="1">Uncharacterized protein</fullName>
    </submittedName>
</protein>
<comment type="caution">
    <text evidence="1">The sequence shown here is derived from an EMBL/GenBank/DDBJ whole genome shotgun (WGS) entry which is preliminary data.</text>
</comment>
<dbReference type="EMBL" id="QTSX02004290">
    <property type="protein sequence ID" value="KAJ9066440.1"/>
    <property type="molecule type" value="Genomic_DNA"/>
</dbReference>
<evidence type="ECO:0000313" key="1">
    <source>
        <dbReference type="EMBL" id="KAJ9066440.1"/>
    </source>
</evidence>
<name>A0ACC2SVV3_9FUNG</name>
<proteinExistence type="predicted"/>
<accession>A0ACC2SVV3</accession>
<reference evidence="1" key="1">
    <citation type="submission" date="2022-04" db="EMBL/GenBank/DDBJ databases">
        <title>Genome of the entomopathogenic fungus Entomophthora muscae.</title>
        <authorList>
            <person name="Elya C."/>
            <person name="Lovett B.R."/>
            <person name="Lee E."/>
            <person name="Macias A.M."/>
            <person name="Hajek A.E."/>
            <person name="De Bivort B.L."/>
            <person name="Kasson M.T."/>
            <person name="De Fine Licht H.H."/>
            <person name="Stajich J.E."/>
        </authorList>
    </citation>
    <scope>NUCLEOTIDE SEQUENCE</scope>
    <source>
        <strain evidence="1">Berkeley</strain>
    </source>
</reference>
<organism evidence="1 2">
    <name type="scientific">Entomophthora muscae</name>
    <dbReference type="NCBI Taxonomy" id="34485"/>
    <lineage>
        <taxon>Eukaryota</taxon>
        <taxon>Fungi</taxon>
        <taxon>Fungi incertae sedis</taxon>
        <taxon>Zoopagomycota</taxon>
        <taxon>Entomophthoromycotina</taxon>
        <taxon>Entomophthoromycetes</taxon>
        <taxon>Entomophthorales</taxon>
        <taxon>Entomophthoraceae</taxon>
        <taxon>Entomophthora</taxon>
    </lineage>
</organism>
<gene>
    <name evidence="1" type="ORF">DSO57_1009425</name>
</gene>
<keyword evidence="2" id="KW-1185">Reference proteome</keyword>
<dbReference type="Proteomes" id="UP001165960">
    <property type="component" value="Unassembled WGS sequence"/>
</dbReference>
<evidence type="ECO:0000313" key="2">
    <source>
        <dbReference type="Proteomes" id="UP001165960"/>
    </source>
</evidence>
<sequence>MPSFDNKQINKLLPGLDKITQGYAVSSNSDTSVYGHSQPAGPSSSTTYECVFSPKSSIIALFAHHAQAAANPNNVSTLASIIIQLSQGVTLGSQNPETANQMANSGSPGEHIPSSANQPPRCRRKLITPETVLKMIKKQGMLMSLREIAAMMVFAKSTVAATLQVHTNCSPPPKKTSTGASTSTEGGKAHPLMIAIMECDLQMPLVQVCLQLELQGIFTNKRTVNLWIHQVVIAARILFNQVLRGPSLVDTNPYNSTITKFIKERAMRTHNDVIFLLYAKISASIQDYCQGSGCTSIMATSNLLNIQLLSNLVPFQYTV</sequence>